<comment type="caution">
    <text evidence="1">The sequence shown here is derived from an EMBL/GenBank/DDBJ whole genome shotgun (WGS) entry which is preliminary data.</text>
</comment>
<dbReference type="EMBL" id="BAEN01000023">
    <property type="protein sequence ID" value="GAC13881.1"/>
    <property type="molecule type" value="Genomic_DNA"/>
</dbReference>
<gene>
    <name evidence="1" type="ORF">GLIP_1240</name>
</gene>
<evidence type="ECO:0000313" key="1">
    <source>
        <dbReference type="EMBL" id="GAC13881.1"/>
    </source>
</evidence>
<accession>K6XQD2</accession>
<organism evidence="1 2">
    <name type="scientific">Aliiglaciecola lipolytica E3</name>
    <dbReference type="NCBI Taxonomy" id="1127673"/>
    <lineage>
        <taxon>Bacteria</taxon>
        <taxon>Pseudomonadati</taxon>
        <taxon>Pseudomonadota</taxon>
        <taxon>Gammaproteobacteria</taxon>
        <taxon>Alteromonadales</taxon>
        <taxon>Alteromonadaceae</taxon>
        <taxon>Aliiglaciecola</taxon>
    </lineage>
</organism>
<dbReference type="Proteomes" id="UP000006334">
    <property type="component" value="Unassembled WGS sequence"/>
</dbReference>
<sequence length="42" mass="4617">MNALCVIKTSIFTLLLVTGLLLLTPIKALSMTNPFLNIRLQS</sequence>
<name>K6XQD2_9ALTE</name>
<dbReference type="AlphaFoldDB" id="K6XQD2"/>
<evidence type="ECO:0000313" key="2">
    <source>
        <dbReference type="Proteomes" id="UP000006334"/>
    </source>
</evidence>
<reference evidence="1 2" key="1">
    <citation type="journal article" date="2017" name="Antonie Van Leeuwenhoek">
        <title>Rhizobium rhizosphaerae sp. nov., a novel species isolated from rice rhizosphere.</title>
        <authorList>
            <person name="Zhao J.J."/>
            <person name="Zhang J."/>
            <person name="Zhang R.J."/>
            <person name="Zhang C.W."/>
            <person name="Yin H.Q."/>
            <person name="Zhang X.X."/>
        </authorList>
    </citation>
    <scope>NUCLEOTIDE SEQUENCE [LARGE SCALE GENOMIC DNA]</scope>
    <source>
        <strain evidence="1 2">E3</strain>
    </source>
</reference>
<protein>
    <submittedName>
        <fullName evidence="1">Uncharacterized protein</fullName>
    </submittedName>
</protein>
<keyword evidence="2" id="KW-1185">Reference proteome</keyword>
<proteinExistence type="predicted"/>